<sequence length="128" mass="14831">MLLYEVSPRFCETDAMGHINNTVLPMWFEAARSGVFEIFNPGLDLAKWNLILRKIDVDFLAQTYYEYPAQVRTRIGHIGQSSFVVEHELWQRDQKTATGSAVMIFFDYNTQQKLDIPADIRAELQKLS</sequence>
<dbReference type="PANTHER" id="PTHR31793">
    <property type="entry name" value="4-HYDROXYBENZOYL-COA THIOESTERASE FAMILY MEMBER"/>
    <property type="match status" value="1"/>
</dbReference>
<reference evidence="3 4" key="1">
    <citation type="submission" date="2015-12" db="EMBL/GenBank/DDBJ databases">
        <authorList>
            <person name="Shamseldin A."/>
            <person name="Moawad H."/>
            <person name="Abd El-Rahim W.M."/>
            <person name="Sadowsky M.J."/>
        </authorList>
    </citation>
    <scope>NUCLEOTIDE SEQUENCE [LARGE SCALE GENOMIC DNA]</scope>
    <source>
        <strain evidence="3 4">SM2</strain>
    </source>
</reference>
<name>A0A127M7J8_9GAMM</name>
<proteinExistence type="inferred from homology"/>
<protein>
    <submittedName>
        <fullName evidence="3">Thioesterase</fullName>
    </submittedName>
</protein>
<dbReference type="STRING" id="1470434.AZF00_13250"/>
<evidence type="ECO:0000313" key="3">
    <source>
        <dbReference type="EMBL" id="AMO69209.1"/>
    </source>
</evidence>
<dbReference type="Proteomes" id="UP000074119">
    <property type="component" value="Chromosome"/>
</dbReference>
<dbReference type="KEGG" id="zal:AZF00_13250"/>
<dbReference type="EMBL" id="CP014544">
    <property type="protein sequence ID" value="AMO69209.1"/>
    <property type="molecule type" value="Genomic_DNA"/>
</dbReference>
<dbReference type="SUPFAM" id="SSF54637">
    <property type="entry name" value="Thioesterase/thiol ester dehydrase-isomerase"/>
    <property type="match status" value="1"/>
</dbReference>
<evidence type="ECO:0000256" key="1">
    <source>
        <dbReference type="ARBA" id="ARBA00005953"/>
    </source>
</evidence>
<gene>
    <name evidence="3" type="ORF">AZF00_13250</name>
</gene>
<organism evidence="3 4">
    <name type="scientific">Zhongshania aliphaticivorans</name>
    <dbReference type="NCBI Taxonomy" id="1470434"/>
    <lineage>
        <taxon>Bacteria</taxon>
        <taxon>Pseudomonadati</taxon>
        <taxon>Pseudomonadota</taxon>
        <taxon>Gammaproteobacteria</taxon>
        <taxon>Cellvibrionales</taxon>
        <taxon>Spongiibacteraceae</taxon>
        <taxon>Zhongshania</taxon>
    </lineage>
</organism>
<dbReference type="CDD" id="cd00586">
    <property type="entry name" value="4HBT"/>
    <property type="match status" value="1"/>
</dbReference>
<dbReference type="InterPro" id="IPR050563">
    <property type="entry name" value="4-hydroxybenzoyl-CoA_TE"/>
</dbReference>
<accession>A0A127M7J8</accession>
<dbReference type="Gene3D" id="3.10.129.10">
    <property type="entry name" value="Hotdog Thioesterase"/>
    <property type="match status" value="1"/>
</dbReference>
<dbReference type="RefSeq" id="WP_008248592.1">
    <property type="nucleotide sequence ID" value="NZ_CP014544.1"/>
</dbReference>
<dbReference type="Pfam" id="PF13279">
    <property type="entry name" value="4HBT_2"/>
    <property type="match status" value="1"/>
</dbReference>
<comment type="similarity">
    <text evidence="1">Belongs to the 4-hydroxybenzoyl-CoA thioesterase family.</text>
</comment>
<evidence type="ECO:0000256" key="2">
    <source>
        <dbReference type="ARBA" id="ARBA00022801"/>
    </source>
</evidence>
<dbReference type="GO" id="GO:0047617">
    <property type="term" value="F:fatty acyl-CoA hydrolase activity"/>
    <property type="evidence" value="ECO:0007669"/>
    <property type="project" value="TreeGrafter"/>
</dbReference>
<dbReference type="InterPro" id="IPR029069">
    <property type="entry name" value="HotDog_dom_sf"/>
</dbReference>
<dbReference type="AlphaFoldDB" id="A0A127M7J8"/>
<keyword evidence="2" id="KW-0378">Hydrolase</keyword>
<evidence type="ECO:0000313" key="4">
    <source>
        <dbReference type="Proteomes" id="UP000074119"/>
    </source>
</evidence>
<dbReference type="PANTHER" id="PTHR31793:SF27">
    <property type="entry name" value="NOVEL THIOESTERASE SUPERFAMILY DOMAIN AND SAPOSIN A-TYPE DOMAIN CONTAINING PROTEIN (0610012H03RIK)"/>
    <property type="match status" value="1"/>
</dbReference>